<organism evidence="3 4">
    <name type="scientific">Fusarium beomiforme</name>
    <dbReference type="NCBI Taxonomy" id="44412"/>
    <lineage>
        <taxon>Eukaryota</taxon>
        <taxon>Fungi</taxon>
        <taxon>Dikarya</taxon>
        <taxon>Ascomycota</taxon>
        <taxon>Pezizomycotina</taxon>
        <taxon>Sordariomycetes</taxon>
        <taxon>Hypocreomycetidae</taxon>
        <taxon>Hypocreales</taxon>
        <taxon>Nectriaceae</taxon>
        <taxon>Fusarium</taxon>
        <taxon>Fusarium burgessii species complex</taxon>
    </lineage>
</organism>
<dbReference type="Pfam" id="PF13843">
    <property type="entry name" value="DDE_Tnp_1_7"/>
    <property type="match status" value="1"/>
</dbReference>
<evidence type="ECO:0000259" key="2">
    <source>
        <dbReference type="Pfam" id="PF13843"/>
    </source>
</evidence>
<dbReference type="AlphaFoldDB" id="A0A9P5A8P2"/>
<dbReference type="InterPro" id="IPR029526">
    <property type="entry name" value="PGBD"/>
</dbReference>
<dbReference type="EMBL" id="PVQB02000701">
    <property type="protein sequence ID" value="KAF4334320.1"/>
    <property type="molecule type" value="Genomic_DNA"/>
</dbReference>
<reference evidence="3" key="2">
    <citation type="submission" date="2020-02" db="EMBL/GenBank/DDBJ databases">
        <title>Identification and distribution of gene clusters putatively required for synthesis of sphingolipid metabolism inhibitors in phylogenetically diverse species of the filamentous fungus Fusarium.</title>
        <authorList>
            <person name="Kim H.-S."/>
            <person name="Busman M."/>
            <person name="Brown D.W."/>
            <person name="Divon H."/>
            <person name="Uhlig S."/>
            <person name="Proctor R.H."/>
        </authorList>
    </citation>
    <scope>NUCLEOTIDE SEQUENCE</scope>
    <source>
        <strain evidence="3">NRRL 25174</strain>
    </source>
</reference>
<dbReference type="OrthoDB" id="5096864at2759"/>
<gene>
    <name evidence="3" type="ORF">FBEOM_11848</name>
</gene>
<protein>
    <submittedName>
        <fullName evidence="3">Tubulin beta</fullName>
    </submittedName>
</protein>
<feature type="domain" description="PiggyBac transposable element-derived protein" evidence="2">
    <location>
        <begin position="1"/>
        <end position="321"/>
    </location>
</feature>
<dbReference type="Proteomes" id="UP000730481">
    <property type="component" value="Unassembled WGS sequence"/>
</dbReference>
<keyword evidence="4" id="KW-1185">Reference proteome</keyword>
<name>A0A9P5A8P2_9HYPO</name>
<sequence length="622" mass="70477">MTLRRFELLQRYLRISDHTNEATDLPRVFQACEEWSLHIQRVSASLFLPGSCLAVDECMIRYTGRSKETTLVKNKPTPHGFKVWAIAQDGFFIHWLWQVKGAKYTAARIQQLEEGKAANGKRKRKGKRASEQLIPLSNTQSVVICLCDTLPTGTYHVFVDNLFSSAALFRALRDRGHGATGTARPNCGLHKDLKRDKERDKNGKSGYKFNEVAQIGWKDNSLVLFLSTVYNGADDQRTDKRRKKPGGRTLRSKPIQQEFGEESSKIISIPTVAAAYNDEMNHVDRGDQLRSYTTYDHRFRRGAWQALAWSFLLDITLINSYLLQKKGNPNWKAYTTPEEWKKCIYNALFNTYGQEARGRKRNCTGKEEDEDDAEAQRKHIDRSINHVNRGTVSDCLACKGFRQGQPRPKRRKRGYLRQISSNARSSHRGGTGRQTRYGCAEASPSFSMGRRAFTNPSKIESESERARNRRRRRQERYQNLARQERLAHPGICVNNSAHNQVLPEDRPCSGLMHNSTTIPWSARQTAPSAPALALNVREEAGCSPSVRVNEHPLSHPTATNSTNGQGLPSLMSQLTETRHDAEQFAAYASASLTLRLRSASQRVTPETYTPRGCTPESTRAYT</sequence>
<evidence type="ECO:0000256" key="1">
    <source>
        <dbReference type="SAM" id="MobiDB-lite"/>
    </source>
</evidence>
<evidence type="ECO:0000313" key="4">
    <source>
        <dbReference type="Proteomes" id="UP000730481"/>
    </source>
</evidence>
<comment type="caution">
    <text evidence="3">The sequence shown here is derived from an EMBL/GenBank/DDBJ whole genome shotgun (WGS) entry which is preliminary data.</text>
</comment>
<proteinExistence type="predicted"/>
<evidence type="ECO:0000313" key="3">
    <source>
        <dbReference type="EMBL" id="KAF4334320.1"/>
    </source>
</evidence>
<feature type="region of interest" description="Disordered" evidence="1">
    <location>
        <begin position="236"/>
        <end position="258"/>
    </location>
</feature>
<feature type="region of interest" description="Disordered" evidence="1">
    <location>
        <begin position="400"/>
        <end position="473"/>
    </location>
</feature>
<reference evidence="3" key="1">
    <citation type="journal article" date="2017" name="Mycologia">
        <title>Fusarium algeriense, sp. nov., a novel toxigenic crown rot pathogen of durum wheat from Algeria is nested in the Fusarium burgessii species complex.</title>
        <authorList>
            <person name="Laraba I."/>
            <person name="Keddad A."/>
            <person name="Boureghda H."/>
            <person name="Abdallah N."/>
            <person name="Vaughan M.M."/>
            <person name="Proctor R.H."/>
            <person name="Busman M."/>
            <person name="O'Donnell K."/>
        </authorList>
    </citation>
    <scope>NUCLEOTIDE SEQUENCE</scope>
    <source>
        <strain evidence="3">NRRL 25174</strain>
    </source>
</reference>
<dbReference type="PANTHER" id="PTHR46599:SF3">
    <property type="entry name" value="PIGGYBAC TRANSPOSABLE ELEMENT-DERIVED PROTEIN 4"/>
    <property type="match status" value="1"/>
</dbReference>
<feature type="region of interest" description="Disordered" evidence="1">
    <location>
        <begin position="602"/>
        <end position="622"/>
    </location>
</feature>
<dbReference type="PANTHER" id="PTHR46599">
    <property type="entry name" value="PIGGYBAC TRANSPOSABLE ELEMENT-DERIVED PROTEIN 4"/>
    <property type="match status" value="1"/>
</dbReference>
<accession>A0A9P5A8P2</accession>